<feature type="domain" description="Calcineurin-like phosphoesterase" evidence="1">
    <location>
        <begin position="3"/>
        <end position="216"/>
    </location>
</feature>
<dbReference type="CDD" id="cd00144">
    <property type="entry name" value="MPP_PPP_family"/>
    <property type="match status" value="1"/>
</dbReference>
<comment type="caution">
    <text evidence="2">The sequence shown here is derived from an EMBL/GenBank/DDBJ whole genome shotgun (WGS) entry which is preliminary data.</text>
</comment>
<evidence type="ECO:0000313" key="2">
    <source>
        <dbReference type="EMBL" id="SEB48342.1"/>
    </source>
</evidence>
<dbReference type="InterPro" id="IPR050126">
    <property type="entry name" value="Ap4A_hydrolase"/>
</dbReference>
<dbReference type="GO" id="GO:0016791">
    <property type="term" value="F:phosphatase activity"/>
    <property type="evidence" value="ECO:0007669"/>
    <property type="project" value="TreeGrafter"/>
</dbReference>
<dbReference type="InterPro" id="IPR029052">
    <property type="entry name" value="Metallo-depent_PP-like"/>
</dbReference>
<dbReference type="GO" id="GO:0110154">
    <property type="term" value="P:RNA decapping"/>
    <property type="evidence" value="ECO:0007669"/>
    <property type="project" value="TreeGrafter"/>
</dbReference>
<gene>
    <name evidence="2" type="ORF">SAMN04489746_0366</name>
</gene>
<dbReference type="GO" id="GO:0005737">
    <property type="term" value="C:cytoplasm"/>
    <property type="evidence" value="ECO:0007669"/>
    <property type="project" value="TreeGrafter"/>
</dbReference>
<dbReference type="SUPFAM" id="SSF56300">
    <property type="entry name" value="Metallo-dependent phosphatases"/>
    <property type="match status" value="1"/>
</dbReference>
<organism evidence="2 3">
    <name type="scientific">Atopobium minutum</name>
    <dbReference type="NCBI Taxonomy" id="1381"/>
    <lineage>
        <taxon>Bacteria</taxon>
        <taxon>Bacillati</taxon>
        <taxon>Actinomycetota</taxon>
        <taxon>Coriobacteriia</taxon>
        <taxon>Coriobacteriales</taxon>
        <taxon>Atopobiaceae</taxon>
        <taxon>Atopobium</taxon>
    </lineage>
</organism>
<dbReference type="GO" id="GO:0008803">
    <property type="term" value="F:bis(5'-nucleosyl)-tetraphosphatase (symmetrical) activity"/>
    <property type="evidence" value="ECO:0007669"/>
    <property type="project" value="TreeGrafter"/>
</dbReference>
<dbReference type="InterPro" id="IPR004843">
    <property type="entry name" value="Calcineurin-like_PHP"/>
</dbReference>
<evidence type="ECO:0000313" key="3">
    <source>
        <dbReference type="Proteomes" id="UP000183687"/>
    </source>
</evidence>
<dbReference type="Pfam" id="PF00149">
    <property type="entry name" value="Metallophos"/>
    <property type="match status" value="1"/>
</dbReference>
<dbReference type="PANTHER" id="PTHR42850:SF4">
    <property type="entry name" value="ZINC-DEPENDENT ENDOPOLYPHOSPHATASE"/>
    <property type="match status" value="1"/>
</dbReference>
<accession>A0AB38A579</accession>
<evidence type="ECO:0000259" key="1">
    <source>
        <dbReference type="Pfam" id="PF00149"/>
    </source>
</evidence>
<dbReference type="RefSeq" id="WP_002563455.1">
    <property type="nucleotide sequence ID" value="NZ_CALJSN010000006.1"/>
</dbReference>
<proteinExistence type="predicted"/>
<sequence>MATYVLSDIHGRLAALDRVLNRIAPACDDRFFVLGDMVDRGPNPVGVMQLCRTLPNVQVLMGNHERLMLDALYFPEDTTAVYNWGVNGGETTRAELAAMELAPRIEIVEWVANLPLYAHTYVEQQLYFFVHAGIRTGTVAVPHTWTNESIEAYLHAQDPDDLLWIREDFWGTKTHLADSTGVAPRIVAGHTPTPIAYSLVDVAANEPLTPEGRALMMACGDTDPQQADRFDIDCACAAGSEMGQVLVWRLDDGQQFYEAVQDGE</sequence>
<dbReference type="AlphaFoldDB" id="A0AB38A579"/>
<name>A0AB38A579_9ACTN</name>
<dbReference type="Gene3D" id="3.60.21.10">
    <property type="match status" value="1"/>
</dbReference>
<dbReference type="Proteomes" id="UP000183687">
    <property type="component" value="Unassembled WGS sequence"/>
</dbReference>
<dbReference type="PANTHER" id="PTHR42850">
    <property type="entry name" value="METALLOPHOSPHOESTERASE"/>
    <property type="match status" value="1"/>
</dbReference>
<reference evidence="2 3" key="1">
    <citation type="submission" date="2016-10" db="EMBL/GenBank/DDBJ databases">
        <authorList>
            <person name="Varghese N."/>
            <person name="Submissions S."/>
        </authorList>
    </citation>
    <scope>NUCLEOTIDE SEQUENCE [LARGE SCALE GENOMIC DNA]</scope>
    <source>
        <strain evidence="2 3">DSM 20586</strain>
    </source>
</reference>
<dbReference type="EMBL" id="FNSH01000001">
    <property type="protein sequence ID" value="SEB48342.1"/>
    <property type="molecule type" value="Genomic_DNA"/>
</dbReference>
<protein>
    <submittedName>
        <fullName evidence="2">Serine/threonine protein phosphatase 1</fullName>
    </submittedName>
</protein>